<gene>
    <name evidence="2" type="primary">101888354</name>
    <name evidence="4" type="synonym">LOC101888354</name>
</gene>
<dbReference type="EnsemblMetazoa" id="MDOA012568-RA">
    <property type="protein sequence ID" value="MDOA012568-PA"/>
    <property type="gene ID" value="MDOA012568"/>
</dbReference>
<proteinExistence type="evidence at transcript level"/>
<dbReference type="AlphaFoldDB" id="T1PAF7"/>
<dbReference type="EMBL" id="KA645679">
    <property type="protein sequence ID" value="AFP60308.1"/>
    <property type="molecule type" value="mRNA"/>
</dbReference>
<organism evidence="1">
    <name type="scientific">Musca domestica</name>
    <name type="common">House fly</name>
    <dbReference type="NCBI Taxonomy" id="7370"/>
    <lineage>
        <taxon>Eukaryota</taxon>
        <taxon>Metazoa</taxon>
        <taxon>Ecdysozoa</taxon>
        <taxon>Arthropoda</taxon>
        <taxon>Hexapoda</taxon>
        <taxon>Insecta</taxon>
        <taxon>Pterygota</taxon>
        <taxon>Neoptera</taxon>
        <taxon>Endopterygota</taxon>
        <taxon>Diptera</taxon>
        <taxon>Brachycera</taxon>
        <taxon>Muscomorpha</taxon>
        <taxon>Muscoidea</taxon>
        <taxon>Muscidae</taxon>
        <taxon>Musca</taxon>
    </lineage>
</organism>
<reference evidence="2" key="2">
    <citation type="submission" date="2021-01" db="UniProtKB">
        <authorList>
            <consortium name="EnsemblMetazoa"/>
        </authorList>
    </citation>
    <scope>IDENTIFICATION</scope>
    <source>
        <strain evidence="2">Aabys</strain>
    </source>
</reference>
<dbReference type="VEuPathDB" id="VectorBase:MDOA012568"/>
<keyword evidence="3" id="KW-1185">Reference proteome</keyword>
<evidence type="ECO:0000313" key="1">
    <source>
        <dbReference type="EMBL" id="AFP60308.1"/>
    </source>
</evidence>
<evidence type="ECO:0000313" key="2">
    <source>
        <dbReference type="EnsemblMetazoa" id="MDOA012568-PA"/>
    </source>
</evidence>
<protein>
    <submittedName>
        <fullName evidence="1 2">Gap junction alpha-1 protein</fullName>
    </submittedName>
    <submittedName>
        <fullName evidence="4">Uncharacterized protein LOC101888354</fullName>
    </submittedName>
</protein>
<dbReference type="GeneID" id="101888354"/>
<dbReference type="RefSeq" id="XP_005181795.1">
    <property type="nucleotide sequence ID" value="XM_005181738.3"/>
</dbReference>
<sequence>MDKLKVKVIGVLKERESKVNYTNDTGLKIAATTIPSQRQQLQQQHQQPIRMSALDISGILNCRRRMEWTKEWLKKYQHEFLNKENLRKDLLFRSNEVYHINHFFSITEKQFRHLVNILEPLVMVLEPHRRKKPFSAEERIAITLKYLATGEVNSCRNYCFRASKPVIIKMIADICEKIYELLKDEYVSLPKTDEEWINVIGGMQKSQQISNCLGHLIMRQVVFHAANHQPAKPRAILWDDGEDKSCSRQPPLILTAIVDGNYNFLHLDVEKTKAKFYDEIFENSKIRTLIEENTMLIPAVVKDVNGSCRSYSFASSYSLPEKHYLKAISELEFSAINNTETNDALCMLTNMFPVLGQPLRLGETEAQKIILGSVALYNYLRKTNQEYCKLTERIVVGSSIKVNTNEDDVDDECILIEQDEFSPNVSDSTCFKTLRKQRGDIPAGLEW</sequence>
<dbReference type="eggNOG" id="ENOG502T9EZ">
    <property type="taxonomic scope" value="Eukaryota"/>
</dbReference>
<evidence type="ECO:0000313" key="4">
    <source>
        <dbReference type="RefSeq" id="XP_005181795.1"/>
    </source>
</evidence>
<reference evidence="4" key="3">
    <citation type="submission" date="2025-04" db="UniProtKB">
        <authorList>
            <consortium name="RefSeq"/>
        </authorList>
    </citation>
    <scope>IDENTIFICATION</scope>
    <source>
        <strain evidence="4">Aabys</strain>
    </source>
</reference>
<dbReference type="OrthoDB" id="6627079at2759"/>
<dbReference type="Proteomes" id="UP001652621">
    <property type="component" value="Unplaced"/>
</dbReference>
<dbReference type="KEGG" id="mde:101888354"/>
<evidence type="ECO:0000313" key="3">
    <source>
        <dbReference type="Proteomes" id="UP001652621"/>
    </source>
</evidence>
<name>T1PAF7_MUSDO</name>
<dbReference type="VEuPathDB" id="VectorBase:MDOMA2_002942"/>
<accession>T1PAF7</accession>
<reference evidence="1" key="1">
    <citation type="submission" date="2012-08" db="EMBL/GenBank/DDBJ databases">
        <title>Transcriptome of adult Musca domestica launches a platform for comparative house fly gene expression and characterization of differential gene expression among resistant and susceptible house flies.</title>
        <authorList>
            <person name="Liu N."/>
            <person name="Zhang L."/>
            <person name="Li M."/>
            <person name="Reid W."/>
        </authorList>
    </citation>
    <scope>NUCLEOTIDE SEQUENCE</scope>
    <source>
        <strain evidence="1">ALHF</strain>
        <tissue evidence="1">Whole body</tissue>
    </source>
</reference>